<dbReference type="InterPro" id="IPR012941">
    <property type="entry name" value="Phe_hydrox_C_dim_dom"/>
</dbReference>
<evidence type="ECO:0000313" key="8">
    <source>
        <dbReference type="EMBL" id="PWN18874.1"/>
    </source>
</evidence>
<dbReference type="GeneID" id="37012190"/>
<evidence type="ECO:0000256" key="1">
    <source>
        <dbReference type="ARBA" id="ARBA00007801"/>
    </source>
</evidence>
<evidence type="ECO:0000256" key="2">
    <source>
        <dbReference type="ARBA" id="ARBA00022630"/>
    </source>
</evidence>
<name>A0A316U220_9BASI</name>
<dbReference type="InterPro" id="IPR036249">
    <property type="entry name" value="Thioredoxin-like_sf"/>
</dbReference>
<evidence type="ECO:0000256" key="3">
    <source>
        <dbReference type="ARBA" id="ARBA00022827"/>
    </source>
</evidence>
<feature type="region of interest" description="Disordered" evidence="5">
    <location>
        <begin position="1"/>
        <end position="27"/>
    </location>
</feature>
<evidence type="ECO:0000313" key="9">
    <source>
        <dbReference type="Proteomes" id="UP000245942"/>
    </source>
</evidence>
<keyword evidence="9" id="KW-1185">Reference proteome</keyword>
<organism evidence="8 9">
    <name type="scientific">Pseudomicrostroma glucosiphilum</name>
    <dbReference type="NCBI Taxonomy" id="1684307"/>
    <lineage>
        <taxon>Eukaryota</taxon>
        <taxon>Fungi</taxon>
        <taxon>Dikarya</taxon>
        <taxon>Basidiomycota</taxon>
        <taxon>Ustilaginomycotina</taxon>
        <taxon>Exobasidiomycetes</taxon>
        <taxon>Microstromatales</taxon>
        <taxon>Microstromatales incertae sedis</taxon>
        <taxon>Pseudomicrostroma</taxon>
    </lineage>
</organism>
<feature type="domain" description="FAD-binding" evidence="6">
    <location>
        <begin position="204"/>
        <end position="446"/>
    </location>
</feature>
<dbReference type="CDD" id="cd02979">
    <property type="entry name" value="PHOX_C"/>
    <property type="match status" value="1"/>
</dbReference>
<gene>
    <name evidence="8" type="ORF">BCV69DRAFT_251969</name>
</gene>
<sequence>MSSHQQQQASTSDTIEISKGDKSAHGTADYPDALTEITEDKWDVVVIGAGPAGLMTASSLARFGGHKVLVVDERSEPTTAGRADGIQPRTIEVLRNMEPLGSEFVHRSAASYERSFWDPRSDGQRGIERTRRVQSFPYDMEIQDNCTLGLQQGIIEGGYLRDMEAHGQRVHRPWAYKDFKFVNDSTYPVQVSLEKMQPVQESTNEGGAPISVIKPTGQIKTIRTKYLVGCDGGRSRVRTTMEAKHGITFDGDWVDTLWAALDCVVETDFPDVRKIAAIHSKSHGALYIFPRENNEKGEAIIRCYTQVNKLGGAKSTESARDMKDKVTADMVMRAINEIAHPYKFEFKTVEWFTCYPIGQRLVSRYSLPGGTQEDGVKFDSHRVFIAGDACHTHSPKAGQGMNTAIIDAQALSWRINLVEKGLGSREKLLSTYHEERHRTGKQLIDFDAEYAALFSGEIPKSTPELIGASEEKLKIHFFNVQRRNAGFTTGAGVLYNDNVLNYRDPSPLGIAKPISNKLECGRRLLPSWATRWISSTPVRIIHEVQFTAPGGFRLYVCGGKLPSTASKLQAFSDYLSSASSFYQRFRAEPSKLGGLKHGVYHSKPEALNSGLKGFTEEQNPFFHLLLIVAANRFNFEPKDVQSFGPLKCWLYADDVEAGGAKVSEEDGDESIGGLHRKWGIDEDEGAVVVCRPDGYVGCVVPLEEQGWKALEKYFDGFLEERKAHQTTLVQAARM</sequence>
<dbReference type="Pfam" id="PF07976">
    <property type="entry name" value="Phe_hydrox_dim"/>
    <property type="match status" value="1"/>
</dbReference>
<dbReference type="GO" id="GO:0071949">
    <property type="term" value="F:FAD binding"/>
    <property type="evidence" value="ECO:0007669"/>
    <property type="project" value="InterPro"/>
</dbReference>
<keyword evidence="4" id="KW-0560">Oxidoreductase</keyword>
<comment type="similarity">
    <text evidence="1">Belongs to the PheA/TfdB FAD monooxygenase family.</text>
</comment>
<dbReference type="SUPFAM" id="SSF52833">
    <property type="entry name" value="Thioredoxin-like"/>
    <property type="match status" value="1"/>
</dbReference>
<keyword evidence="3" id="KW-0274">FAD</keyword>
<dbReference type="PANTHER" id="PTHR43004:SF4">
    <property type="entry name" value="FAD-BINDING DOMAIN-CONTAINING PROTEIN"/>
    <property type="match status" value="1"/>
</dbReference>
<dbReference type="GO" id="GO:0016709">
    <property type="term" value="F:oxidoreductase activity, acting on paired donors, with incorporation or reduction of molecular oxygen, NAD(P)H as one donor, and incorporation of one atom of oxygen"/>
    <property type="evidence" value="ECO:0007669"/>
    <property type="project" value="UniProtKB-ARBA"/>
</dbReference>
<feature type="domain" description="Phenol hydroxylase-like C-terminal dimerisation" evidence="7">
    <location>
        <begin position="494"/>
        <end position="721"/>
    </location>
</feature>
<dbReference type="InterPro" id="IPR050641">
    <property type="entry name" value="RIFMO-like"/>
</dbReference>
<evidence type="ECO:0000256" key="4">
    <source>
        <dbReference type="ARBA" id="ARBA00023002"/>
    </source>
</evidence>
<dbReference type="PRINTS" id="PR00420">
    <property type="entry name" value="RNGMNOXGNASE"/>
</dbReference>
<dbReference type="InterPro" id="IPR038220">
    <property type="entry name" value="PHOX_C_sf"/>
</dbReference>
<reference evidence="8 9" key="1">
    <citation type="journal article" date="2018" name="Mol. Biol. Evol.">
        <title>Broad Genomic Sampling Reveals a Smut Pathogenic Ancestry of the Fungal Clade Ustilaginomycotina.</title>
        <authorList>
            <person name="Kijpornyongpan T."/>
            <person name="Mondo S.J."/>
            <person name="Barry K."/>
            <person name="Sandor L."/>
            <person name="Lee J."/>
            <person name="Lipzen A."/>
            <person name="Pangilinan J."/>
            <person name="LaButti K."/>
            <person name="Hainaut M."/>
            <person name="Henrissat B."/>
            <person name="Grigoriev I.V."/>
            <person name="Spatafora J.W."/>
            <person name="Aime M.C."/>
        </authorList>
    </citation>
    <scope>NUCLEOTIDE SEQUENCE [LARGE SCALE GENOMIC DNA]</scope>
    <source>
        <strain evidence="8 9">MCA 4718</strain>
    </source>
</reference>
<protein>
    <submittedName>
        <fullName evidence="8">FAD/NAD(P)-binding domain-containing protein</fullName>
    </submittedName>
</protein>
<dbReference type="SUPFAM" id="SSF54373">
    <property type="entry name" value="FAD-linked reductases, C-terminal domain"/>
    <property type="match status" value="1"/>
</dbReference>
<feature type="domain" description="FAD-binding" evidence="6">
    <location>
        <begin position="42"/>
        <end position="97"/>
    </location>
</feature>
<dbReference type="InterPro" id="IPR002938">
    <property type="entry name" value="FAD-bd"/>
</dbReference>
<dbReference type="OrthoDB" id="1716816at2759"/>
<dbReference type="Proteomes" id="UP000245942">
    <property type="component" value="Unassembled WGS sequence"/>
</dbReference>
<dbReference type="AlphaFoldDB" id="A0A316U220"/>
<dbReference type="EMBL" id="KZ819333">
    <property type="protein sequence ID" value="PWN18874.1"/>
    <property type="molecule type" value="Genomic_DNA"/>
</dbReference>
<keyword evidence="2" id="KW-0285">Flavoprotein</keyword>
<evidence type="ECO:0000259" key="6">
    <source>
        <dbReference type="Pfam" id="PF01494"/>
    </source>
</evidence>
<dbReference type="Gene3D" id="3.50.50.60">
    <property type="entry name" value="FAD/NAD(P)-binding domain"/>
    <property type="match status" value="1"/>
</dbReference>
<dbReference type="InterPro" id="IPR036188">
    <property type="entry name" value="FAD/NAD-bd_sf"/>
</dbReference>
<dbReference type="RefSeq" id="XP_025346034.1">
    <property type="nucleotide sequence ID" value="XM_025490456.1"/>
</dbReference>
<evidence type="ECO:0000256" key="5">
    <source>
        <dbReference type="SAM" id="MobiDB-lite"/>
    </source>
</evidence>
<accession>A0A316U220</accession>
<dbReference type="Gene3D" id="3.30.9.10">
    <property type="entry name" value="D-Amino Acid Oxidase, subunit A, domain 2"/>
    <property type="match status" value="1"/>
</dbReference>
<feature type="compositionally biased region" description="Polar residues" evidence="5">
    <location>
        <begin position="1"/>
        <end position="15"/>
    </location>
</feature>
<evidence type="ECO:0000259" key="7">
    <source>
        <dbReference type="Pfam" id="PF07976"/>
    </source>
</evidence>
<dbReference type="Pfam" id="PF01494">
    <property type="entry name" value="FAD_binding_3"/>
    <property type="match status" value="2"/>
</dbReference>
<dbReference type="SUPFAM" id="SSF51905">
    <property type="entry name" value="FAD/NAD(P)-binding domain"/>
    <property type="match status" value="1"/>
</dbReference>
<dbReference type="STRING" id="1684307.A0A316U220"/>
<dbReference type="PANTHER" id="PTHR43004">
    <property type="entry name" value="TRK SYSTEM POTASSIUM UPTAKE PROTEIN"/>
    <property type="match status" value="1"/>
</dbReference>
<proteinExistence type="inferred from homology"/>
<dbReference type="Gene3D" id="3.40.30.20">
    <property type="match status" value="1"/>
</dbReference>